<dbReference type="OrthoDB" id="482456at2"/>
<dbReference type="Gene3D" id="3.40.50.1400">
    <property type="match status" value="1"/>
</dbReference>
<dbReference type="Proteomes" id="UP000244989">
    <property type="component" value="Unassembled WGS sequence"/>
</dbReference>
<accession>A0A2U1T8B3</accession>
<evidence type="ECO:0000256" key="2">
    <source>
        <dbReference type="ARBA" id="ARBA00023239"/>
    </source>
</evidence>
<dbReference type="GO" id="GO:0016829">
    <property type="term" value="F:lyase activity"/>
    <property type="evidence" value="ECO:0007669"/>
    <property type="project" value="UniProtKB-KW"/>
</dbReference>
<evidence type="ECO:0000256" key="1">
    <source>
        <dbReference type="ARBA" id="ARBA00022723"/>
    </source>
</evidence>
<keyword evidence="4" id="KW-1185">Reference proteome</keyword>
<reference evidence="4" key="1">
    <citation type="submission" date="2018-04" db="EMBL/GenBank/DDBJ databases">
        <authorList>
            <person name="Liu S."/>
            <person name="Wang Z."/>
            <person name="Li J."/>
        </authorList>
    </citation>
    <scope>NUCLEOTIDE SEQUENCE [LARGE SCALE GENOMIC DNA]</scope>
    <source>
        <strain evidence="4">2189</strain>
    </source>
</reference>
<evidence type="ECO:0000313" key="3">
    <source>
        <dbReference type="EMBL" id="PWC02205.1"/>
    </source>
</evidence>
<name>A0A2U1T8B3_9CORY</name>
<proteinExistence type="predicted"/>
<evidence type="ECO:0000313" key="4">
    <source>
        <dbReference type="Proteomes" id="UP000244989"/>
    </source>
</evidence>
<organism evidence="3 4">
    <name type="scientific">Corynebacterium yudongzhengii</name>
    <dbReference type="NCBI Taxonomy" id="2080740"/>
    <lineage>
        <taxon>Bacteria</taxon>
        <taxon>Bacillati</taxon>
        <taxon>Actinomycetota</taxon>
        <taxon>Actinomycetes</taxon>
        <taxon>Mycobacteriales</taxon>
        <taxon>Corynebacteriaceae</taxon>
        <taxon>Corynebacterium</taxon>
    </lineage>
</organism>
<dbReference type="RefSeq" id="WP_108432343.1">
    <property type="nucleotide sequence ID" value="NZ_CP026947.1"/>
</dbReference>
<dbReference type="AlphaFoldDB" id="A0A2U1T8B3"/>
<keyword evidence="1" id="KW-0479">Metal-binding</keyword>
<keyword evidence="2" id="KW-0456">Lyase</keyword>
<sequence length="225" mass="23502">MTDAPLILLSHGSRHPEAAGGIAALAEAVSDTLGVLVCDAHLDFSDDTLPAVARRLADEGHEQAVVIALLFSTGYHARHDVPAEITEATSASGLSLVNAGTLGAGADIAELISARFQSERPAAAELVIYPVGSSTATALADYERLRSLVAGLVSARVLVHPATRAPFPLEELELSDAHLIPLFVTEGLLLDKARHHLPPHTTISSPLGTDLAPLIAARYRQAVSP</sequence>
<dbReference type="SUPFAM" id="SSF53800">
    <property type="entry name" value="Chelatase"/>
    <property type="match status" value="1"/>
</dbReference>
<dbReference type="KEGG" id="cyz:C3B44_10665"/>
<dbReference type="InterPro" id="IPR002762">
    <property type="entry name" value="CbiX-like"/>
</dbReference>
<gene>
    <name evidence="3" type="ORF">DF222_03730</name>
</gene>
<protein>
    <submittedName>
        <fullName evidence="3">Sirohydrochlorin chelatase</fullName>
    </submittedName>
</protein>
<dbReference type="Pfam" id="PF01903">
    <property type="entry name" value="CbiX"/>
    <property type="match status" value="1"/>
</dbReference>
<comment type="caution">
    <text evidence="3">The sequence shown here is derived from an EMBL/GenBank/DDBJ whole genome shotgun (WGS) entry which is preliminary data.</text>
</comment>
<dbReference type="CDD" id="cd03416">
    <property type="entry name" value="CbiX_SirB_N"/>
    <property type="match status" value="1"/>
</dbReference>
<dbReference type="GO" id="GO:0046872">
    <property type="term" value="F:metal ion binding"/>
    <property type="evidence" value="ECO:0007669"/>
    <property type="project" value="UniProtKB-KW"/>
</dbReference>
<dbReference type="EMBL" id="QEEZ01000005">
    <property type="protein sequence ID" value="PWC02205.1"/>
    <property type="molecule type" value="Genomic_DNA"/>
</dbReference>